<accession>A0A9D4HLB2</accession>
<reference evidence="1" key="2">
    <citation type="submission" date="2020-11" db="EMBL/GenBank/DDBJ databases">
        <authorList>
            <person name="McCartney M.A."/>
            <person name="Auch B."/>
            <person name="Kono T."/>
            <person name="Mallez S."/>
            <person name="Becker A."/>
            <person name="Gohl D.M."/>
            <person name="Silverstein K.A.T."/>
            <person name="Koren S."/>
            <person name="Bechman K.B."/>
            <person name="Herman A."/>
            <person name="Abrahante J.E."/>
            <person name="Garbe J."/>
        </authorList>
    </citation>
    <scope>NUCLEOTIDE SEQUENCE</scope>
    <source>
        <strain evidence="1">Duluth1</strain>
        <tissue evidence="1">Whole animal</tissue>
    </source>
</reference>
<dbReference type="AlphaFoldDB" id="A0A9D4HLB2"/>
<organism evidence="1 2">
    <name type="scientific">Dreissena polymorpha</name>
    <name type="common">Zebra mussel</name>
    <name type="synonym">Mytilus polymorpha</name>
    <dbReference type="NCBI Taxonomy" id="45954"/>
    <lineage>
        <taxon>Eukaryota</taxon>
        <taxon>Metazoa</taxon>
        <taxon>Spiralia</taxon>
        <taxon>Lophotrochozoa</taxon>
        <taxon>Mollusca</taxon>
        <taxon>Bivalvia</taxon>
        <taxon>Autobranchia</taxon>
        <taxon>Heteroconchia</taxon>
        <taxon>Euheterodonta</taxon>
        <taxon>Imparidentia</taxon>
        <taxon>Neoheterodontei</taxon>
        <taxon>Myida</taxon>
        <taxon>Dreissenoidea</taxon>
        <taxon>Dreissenidae</taxon>
        <taxon>Dreissena</taxon>
    </lineage>
</organism>
<dbReference type="EMBL" id="JAIWYP010000013">
    <property type="protein sequence ID" value="KAH3720711.1"/>
    <property type="molecule type" value="Genomic_DNA"/>
</dbReference>
<keyword evidence="2" id="KW-1185">Reference proteome</keyword>
<dbReference type="Proteomes" id="UP000828390">
    <property type="component" value="Unassembled WGS sequence"/>
</dbReference>
<evidence type="ECO:0000313" key="2">
    <source>
        <dbReference type="Proteomes" id="UP000828390"/>
    </source>
</evidence>
<proteinExistence type="predicted"/>
<name>A0A9D4HLB2_DREPO</name>
<comment type="caution">
    <text evidence="1">The sequence shown here is derived from an EMBL/GenBank/DDBJ whole genome shotgun (WGS) entry which is preliminary data.</text>
</comment>
<sequence>MLLEYSYQFGYDKFSGTPLNRRLLRTISEFSLKAGSLKERSHSGDRTCDLLVARRTPFPVRHGELKHACNEVVNLVAEYRPWP</sequence>
<reference evidence="1" key="1">
    <citation type="journal article" date="2019" name="bioRxiv">
        <title>The Genome of the Zebra Mussel, Dreissena polymorpha: A Resource for Invasive Species Research.</title>
        <authorList>
            <person name="McCartney M.A."/>
            <person name="Auch B."/>
            <person name="Kono T."/>
            <person name="Mallez S."/>
            <person name="Zhang Y."/>
            <person name="Obille A."/>
            <person name="Becker A."/>
            <person name="Abrahante J.E."/>
            <person name="Garbe J."/>
            <person name="Badalamenti J.P."/>
            <person name="Herman A."/>
            <person name="Mangelson H."/>
            <person name="Liachko I."/>
            <person name="Sullivan S."/>
            <person name="Sone E.D."/>
            <person name="Koren S."/>
            <person name="Silverstein K.A.T."/>
            <person name="Beckman K.B."/>
            <person name="Gohl D.M."/>
        </authorList>
    </citation>
    <scope>NUCLEOTIDE SEQUENCE</scope>
    <source>
        <strain evidence="1">Duluth1</strain>
        <tissue evidence="1">Whole animal</tissue>
    </source>
</reference>
<evidence type="ECO:0000313" key="1">
    <source>
        <dbReference type="EMBL" id="KAH3720711.1"/>
    </source>
</evidence>
<protein>
    <submittedName>
        <fullName evidence="1">Uncharacterized protein</fullName>
    </submittedName>
</protein>
<gene>
    <name evidence="1" type="ORF">DPMN_063615</name>
</gene>